<gene>
    <name evidence="10" type="ORF">N1032_24295</name>
</gene>
<evidence type="ECO:0000256" key="6">
    <source>
        <dbReference type="ARBA" id="ARBA00022847"/>
    </source>
</evidence>
<dbReference type="EMBL" id="JANLCJ010000228">
    <property type="protein sequence ID" value="MCS5736856.1"/>
    <property type="molecule type" value="Genomic_DNA"/>
</dbReference>
<dbReference type="InterPro" id="IPR004684">
    <property type="entry name" value="2keto-3dGluconate_permease"/>
</dbReference>
<keyword evidence="4" id="KW-0762">Sugar transport</keyword>
<keyword evidence="5 9" id="KW-0812">Transmembrane</keyword>
<organism evidence="10 11">
    <name type="scientific">Herbiconiux daphne</name>
    <dbReference type="NCBI Taxonomy" id="2970914"/>
    <lineage>
        <taxon>Bacteria</taxon>
        <taxon>Bacillati</taxon>
        <taxon>Actinomycetota</taxon>
        <taxon>Actinomycetes</taxon>
        <taxon>Micrococcales</taxon>
        <taxon>Microbacteriaceae</taxon>
        <taxon>Herbiconiux</taxon>
    </lineage>
</organism>
<evidence type="ECO:0000256" key="9">
    <source>
        <dbReference type="SAM" id="Phobius"/>
    </source>
</evidence>
<evidence type="ECO:0000256" key="3">
    <source>
        <dbReference type="ARBA" id="ARBA00022475"/>
    </source>
</evidence>
<keyword evidence="6" id="KW-0769">Symport</keyword>
<keyword evidence="11" id="KW-1185">Reference proteome</keyword>
<keyword evidence="8 9" id="KW-0472">Membrane</keyword>
<proteinExistence type="inferred from homology"/>
<evidence type="ECO:0000256" key="7">
    <source>
        <dbReference type="ARBA" id="ARBA00022989"/>
    </source>
</evidence>
<comment type="similarity">
    <text evidence="1">Belongs to the KdgT transporter family.</text>
</comment>
<sequence>DGTAGVAASSTAGAAAATPVLIAQMAPQFQPFAAQATALVATCVIVTSVVCPLVTAAWAKAVRK</sequence>
<evidence type="ECO:0000256" key="5">
    <source>
        <dbReference type="ARBA" id="ARBA00022692"/>
    </source>
</evidence>
<protein>
    <submittedName>
        <fullName evidence="10">2-keto-3-deoxygluconate permease</fullName>
    </submittedName>
</protein>
<evidence type="ECO:0000256" key="1">
    <source>
        <dbReference type="ARBA" id="ARBA00006430"/>
    </source>
</evidence>
<comment type="caution">
    <text evidence="10">The sequence shown here is derived from an EMBL/GenBank/DDBJ whole genome shotgun (WGS) entry which is preliminary data.</text>
</comment>
<keyword evidence="3" id="KW-1003">Cell membrane</keyword>
<accession>A0ABT2HAG3</accession>
<reference evidence="10" key="1">
    <citation type="submission" date="2022-08" db="EMBL/GenBank/DDBJ databases">
        <authorList>
            <person name="Deng Y."/>
            <person name="Han X.-F."/>
            <person name="Zhang Y.-Q."/>
        </authorList>
    </citation>
    <scope>NUCLEOTIDE SEQUENCE</scope>
    <source>
        <strain evidence="10">CPCC 203386</strain>
    </source>
</reference>
<dbReference type="Pfam" id="PF03812">
    <property type="entry name" value="KdgT"/>
    <property type="match status" value="1"/>
</dbReference>
<evidence type="ECO:0000256" key="4">
    <source>
        <dbReference type="ARBA" id="ARBA00022597"/>
    </source>
</evidence>
<dbReference type="Proteomes" id="UP001165586">
    <property type="component" value="Unassembled WGS sequence"/>
</dbReference>
<keyword evidence="2" id="KW-0813">Transport</keyword>
<feature type="non-terminal residue" evidence="10">
    <location>
        <position position="1"/>
    </location>
</feature>
<evidence type="ECO:0000256" key="8">
    <source>
        <dbReference type="ARBA" id="ARBA00023136"/>
    </source>
</evidence>
<evidence type="ECO:0000256" key="2">
    <source>
        <dbReference type="ARBA" id="ARBA00022448"/>
    </source>
</evidence>
<dbReference type="RefSeq" id="WP_259543053.1">
    <property type="nucleotide sequence ID" value="NZ_JANLCJ010000228.1"/>
</dbReference>
<keyword evidence="7 9" id="KW-1133">Transmembrane helix</keyword>
<feature type="transmembrane region" description="Helical" evidence="9">
    <location>
        <begin position="32"/>
        <end position="59"/>
    </location>
</feature>
<evidence type="ECO:0000313" key="10">
    <source>
        <dbReference type="EMBL" id="MCS5736856.1"/>
    </source>
</evidence>
<name>A0ABT2HAG3_9MICO</name>
<evidence type="ECO:0000313" key="11">
    <source>
        <dbReference type="Proteomes" id="UP001165586"/>
    </source>
</evidence>